<dbReference type="AlphaFoldDB" id="A0A0D0BSY9"/>
<reference evidence="2" key="2">
    <citation type="submission" date="2015-01" db="EMBL/GenBank/DDBJ databases">
        <title>Evolutionary Origins and Diversification of the Mycorrhizal Mutualists.</title>
        <authorList>
            <consortium name="DOE Joint Genome Institute"/>
            <consortium name="Mycorrhizal Genomics Consortium"/>
            <person name="Kohler A."/>
            <person name="Kuo A."/>
            <person name="Nagy L.G."/>
            <person name="Floudas D."/>
            <person name="Copeland A."/>
            <person name="Barry K.W."/>
            <person name="Cichocki N."/>
            <person name="Veneault-Fourrey C."/>
            <person name="LaButti K."/>
            <person name="Lindquist E.A."/>
            <person name="Lipzen A."/>
            <person name="Lundell T."/>
            <person name="Morin E."/>
            <person name="Murat C."/>
            <person name="Riley R."/>
            <person name="Ohm R."/>
            <person name="Sun H."/>
            <person name="Tunlid A."/>
            <person name="Henrissat B."/>
            <person name="Grigoriev I.V."/>
            <person name="Hibbett D.S."/>
            <person name="Martin F."/>
        </authorList>
    </citation>
    <scope>NUCLEOTIDE SEQUENCE [LARGE SCALE GENOMIC DNA]</scope>
    <source>
        <strain evidence="2">Ve08.2h10</strain>
    </source>
</reference>
<dbReference type="OrthoDB" id="2669721at2759"/>
<feature type="non-terminal residue" evidence="1">
    <location>
        <position position="1"/>
    </location>
</feature>
<evidence type="ECO:0000313" key="2">
    <source>
        <dbReference type="Proteomes" id="UP000054538"/>
    </source>
</evidence>
<keyword evidence="2" id="KW-1185">Reference proteome</keyword>
<dbReference type="Proteomes" id="UP000054538">
    <property type="component" value="Unassembled WGS sequence"/>
</dbReference>
<dbReference type="InParanoid" id="A0A0D0BSY9"/>
<dbReference type="EMBL" id="KN828780">
    <property type="protein sequence ID" value="KIK74532.1"/>
    <property type="molecule type" value="Genomic_DNA"/>
</dbReference>
<evidence type="ECO:0000313" key="1">
    <source>
        <dbReference type="EMBL" id="KIK74532.1"/>
    </source>
</evidence>
<organism evidence="1 2">
    <name type="scientific">Paxillus rubicundulus Ve08.2h10</name>
    <dbReference type="NCBI Taxonomy" id="930991"/>
    <lineage>
        <taxon>Eukaryota</taxon>
        <taxon>Fungi</taxon>
        <taxon>Dikarya</taxon>
        <taxon>Basidiomycota</taxon>
        <taxon>Agaricomycotina</taxon>
        <taxon>Agaricomycetes</taxon>
        <taxon>Agaricomycetidae</taxon>
        <taxon>Boletales</taxon>
        <taxon>Paxilineae</taxon>
        <taxon>Paxillaceae</taxon>
        <taxon>Paxillus</taxon>
    </lineage>
</organism>
<dbReference type="HOGENOM" id="CLU_148805_2_1_1"/>
<feature type="non-terminal residue" evidence="1">
    <location>
        <position position="53"/>
    </location>
</feature>
<proteinExistence type="predicted"/>
<gene>
    <name evidence="1" type="ORF">PAXRUDRAFT_175466</name>
</gene>
<accession>A0A0D0BSY9</accession>
<name>A0A0D0BSY9_9AGAM</name>
<sequence length="53" mass="6052">ASHDIILKPDLYFLYPTGDSPVLVYWDGMELLLSYSGKNGCHVYCETKGRRKT</sequence>
<reference evidence="1 2" key="1">
    <citation type="submission" date="2014-04" db="EMBL/GenBank/DDBJ databases">
        <authorList>
            <consortium name="DOE Joint Genome Institute"/>
            <person name="Kuo A."/>
            <person name="Kohler A."/>
            <person name="Jargeat P."/>
            <person name="Nagy L.G."/>
            <person name="Floudas D."/>
            <person name="Copeland A."/>
            <person name="Barry K.W."/>
            <person name="Cichocki N."/>
            <person name="Veneault-Fourrey C."/>
            <person name="LaButti K."/>
            <person name="Lindquist E.A."/>
            <person name="Lipzen A."/>
            <person name="Lundell T."/>
            <person name="Morin E."/>
            <person name="Murat C."/>
            <person name="Sun H."/>
            <person name="Tunlid A."/>
            <person name="Henrissat B."/>
            <person name="Grigoriev I.V."/>
            <person name="Hibbett D.S."/>
            <person name="Martin F."/>
            <person name="Nordberg H.P."/>
            <person name="Cantor M.N."/>
            <person name="Hua S.X."/>
        </authorList>
    </citation>
    <scope>NUCLEOTIDE SEQUENCE [LARGE SCALE GENOMIC DNA]</scope>
    <source>
        <strain evidence="1 2">Ve08.2h10</strain>
    </source>
</reference>
<protein>
    <submittedName>
        <fullName evidence="1">Uncharacterized protein</fullName>
    </submittedName>
</protein>